<keyword evidence="8" id="KW-1185">Reference proteome</keyword>
<gene>
    <name evidence="7" type="ORF">Tharo_1116</name>
</gene>
<name>A0A2R4BLH3_THAAR</name>
<evidence type="ECO:0000256" key="3">
    <source>
        <dbReference type="ARBA" id="ARBA00023125"/>
    </source>
</evidence>
<feature type="region of interest" description="Disordered" evidence="5">
    <location>
        <begin position="303"/>
        <end position="326"/>
    </location>
</feature>
<evidence type="ECO:0000256" key="2">
    <source>
        <dbReference type="ARBA" id="ARBA00023015"/>
    </source>
</evidence>
<dbReference type="CDD" id="cd08459">
    <property type="entry name" value="PBP2_DntR_NahR_LinR_like"/>
    <property type="match status" value="1"/>
</dbReference>
<feature type="compositionally biased region" description="Basic and acidic residues" evidence="5">
    <location>
        <begin position="303"/>
        <end position="312"/>
    </location>
</feature>
<dbReference type="Proteomes" id="UP000241885">
    <property type="component" value="Chromosome"/>
</dbReference>
<dbReference type="Gene3D" id="3.40.190.10">
    <property type="entry name" value="Periplasmic binding protein-like II"/>
    <property type="match status" value="2"/>
</dbReference>
<organism evidence="7 8">
    <name type="scientific">Thauera aromatica K172</name>
    <dbReference type="NCBI Taxonomy" id="44139"/>
    <lineage>
        <taxon>Bacteria</taxon>
        <taxon>Pseudomonadati</taxon>
        <taxon>Pseudomonadota</taxon>
        <taxon>Betaproteobacteria</taxon>
        <taxon>Rhodocyclales</taxon>
        <taxon>Zoogloeaceae</taxon>
        <taxon>Thauera</taxon>
    </lineage>
</organism>
<evidence type="ECO:0000259" key="6">
    <source>
        <dbReference type="PROSITE" id="PS50931"/>
    </source>
</evidence>
<dbReference type="PROSITE" id="PS50931">
    <property type="entry name" value="HTH_LYSR"/>
    <property type="match status" value="1"/>
</dbReference>
<keyword evidence="4" id="KW-0804">Transcription</keyword>
<feature type="domain" description="HTH lysR-type" evidence="6">
    <location>
        <begin position="6"/>
        <end position="63"/>
    </location>
</feature>
<dbReference type="InterPro" id="IPR036388">
    <property type="entry name" value="WH-like_DNA-bd_sf"/>
</dbReference>
<dbReference type="RefSeq" id="WP_245881009.1">
    <property type="nucleotide sequence ID" value="NZ_CP028339.1"/>
</dbReference>
<keyword evidence="3" id="KW-0238">DNA-binding</keyword>
<comment type="similarity">
    <text evidence="1">Belongs to the LysR transcriptional regulatory family.</text>
</comment>
<dbReference type="KEGG" id="tak:Tharo_1116"/>
<reference evidence="7 8" key="1">
    <citation type="submission" date="2018-03" db="EMBL/GenBank/DDBJ databases">
        <title>Complete genome sequence of Thauera aromatica, a model organism for studying aromatic compound degradation under denitrifying conditions.</title>
        <authorList>
            <person name="Lo H.-Y."/>
            <person name="Goris T."/>
            <person name="Boll M."/>
            <person name="Mueller J.A."/>
        </authorList>
    </citation>
    <scope>NUCLEOTIDE SEQUENCE [LARGE SCALE GENOMIC DNA]</scope>
    <source>
        <strain evidence="7 8">K172</strain>
    </source>
</reference>
<dbReference type="Pfam" id="PF03466">
    <property type="entry name" value="LysR_substrate"/>
    <property type="match status" value="1"/>
</dbReference>
<evidence type="ECO:0000256" key="1">
    <source>
        <dbReference type="ARBA" id="ARBA00009437"/>
    </source>
</evidence>
<dbReference type="InterPro" id="IPR000847">
    <property type="entry name" value="LysR_HTH_N"/>
</dbReference>
<dbReference type="Pfam" id="PF00126">
    <property type="entry name" value="HTH_1"/>
    <property type="match status" value="1"/>
</dbReference>
<dbReference type="AlphaFoldDB" id="A0A2R4BLH3"/>
<dbReference type="GO" id="GO:0003677">
    <property type="term" value="F:DNA binding"/>
    <property type="evidence" value="ECO:0007669"/>
    <property type="project" value="UniProtKB-KW"/>
</dbReference>
<proteinExistence type="inferred from homology"/>
<dbReference type="PANTHER" id="PTHR30118">
    <property type="entry name" value="HTH-TYPE TRANSCRIPTIONAL REGULATOR LEUO-RELATED"/>
    <property type="match status" value="1"/>
</dbReference>
<feature type="compositionally biased region" description="Low complexity" evidence="5">
    <location>
        <begin position="316"/>
        <end position="326"/>
    </location>
</feature>
<dbReference type="EMBL" id="CP028339">
    <property type="protein sequence ID" value="AVR88053.1"/>
    <property type="molecule type" value="Genomic_DNA"/>
</dbReference>
<dbReference type="SUPFAM" id="SSF46785">
    <property type="entry name" value="Winged helix' DNA-binding domain"/>
    <property type="match status" value="1"/>
</dbReference>
<dbReference type="SUPFAM" id="SSF53850">
    <property type="entry name" value="Periplasmic binding protein-like II"/>
    <property type="match status" value="1"/>
</dbReference>
<evidence type="ECO:0000256" key="4">
    <source>
        <dbReference type="ARBA" id="ARBA00023163"/>
    </source>
</evidence>
<accession>A0A2R4BLH3</accession>
<dbReference type="InterPro" id="IPR036390">
    <property type="entry name" value="WH_DNA-bd_sf"/>
</dbReference>
<evidence type="ECO:0000313" key="7">
    <source>
        <dbReference type="EMBL" id="AVR88053.1"/>
    </source>
</evidence>
<protein>
    <submittedName>
        <fullName evidence="7">LysR-family transcriptional regulator</fullName>
    </submittedName>
</protein>
<dbReference type="InterPro" id="IPR005119">
    <property type="entry name" value="LysR_subst-bd"/>
</dbReference>
<keyword evidence="2" id="KW-0805">Transcription regulation</keyword>
<dbReference type="Gene3D" id="1.10.10.10">
    <property type="entry name" value="Winged helix-like DNA-binding domain superfamily/Winged helix DNA-binding domain"/>
    <property type="match status" value="1"/>
</dbReference>
<dbReference type="GO" id="GO:0003700">
    <property type="term" value="F:DNA-binding transcription factor activity"/>
    <property type="evidence" value="ECO:0007669"/>
    <property type="project" value="InterPro"/>
</dbReference>
<dbReference type="PRINTS" id="PR00039">
    <property type="entry name" value="HTHLYSR"/>
</dbReference>
<dbReference type="PANTHER" id="PTHR30118:SF15">
    <property type="entry name" value="TRANSCRIPTIONAL REGULATORY PROTEIN"/>
    <property type="match status" value="1"/>
</dbReference>
<sequence length="326" mass="36185">MAMLNIDTRLLQVFDEIYKTRSVSLAAEQLGLGQPAVSIALGKLRQHFDDPLFVRTSTGMDPTPLGEELVQPIRAAIDALDVALRHRSRFDPASVERSFRIAMTDISQLVLLPGLWARLRAQAPGVGIEVVHLAADTPARLETGDIDLALGFMPQLEAGFYQQALFRQHYVCLASADHPRIRGGLDLAQFEAEEHAVVTTSGTGHHYLDRELVRQNIARRVALQVPNFIGVAFVVEHTELLVTIPARLGEMLRGRGRFCAYPVPFPLPDYDIKQHWHERFHHDPGNRWLRGLIRELLGAPMGEERKGEERKGGLPAGAARADAGGR</sequence>
<evidence type="ECO:0000256" key="5">
    <source>
        <dbReference type="SAM" id="MobiDB-lite"/>
    </source>
</evidence>
<dbReference type="InterPro" id="IPR050389">
    <property type="entry name" value="LysR-type_TF"/>
</dbReference>
<evidence type="ECO:0000313" key="8">
    <source>
        <dbReference type="Proteomes" id="UP000241885"/>
    </source>
</evidence>